<keyword evidence="6" id="KW-0350">Heme biosynthesis</keyword>
<dbReference type="PANTHER" id="PTHR10755">
    <property type="entry name" value="COPROPORPHYRINOGEN III OXIDASE, MITOCHONDRIAL"/>
    <property type="match status" value="1"/>
</dbReference>
<dbReference type="PROSITE" id="PS01021">
    <property type="entry name" value="COPROGEN_OXIDASE"/>
    <property type="match status" value="1"/>
</dbReference>
<evidence type="ECO:0000256" key="5">
    <source>
        <dbReference type="ARBA" id="ARBA00023002"/>
    </source>
</evidence>
<dbReference type="InterPro" id="IPR018375">
    <property type="entry name" value="Coprogen_oxidase_CS"/>
</dbReference>
<sequence>MSKKTKEEIAEIYKQIQDHICQQLELADGQGKFSEDAWSRADGGGGRTRIFSGGKIIEKGGVAFSAVHGPTPDKILQKLGLEKGDFFATGVSIVLHPFSPMVPIIHMNIRYFEMEDGTHWFGGGIDLTPHYIDLEDAQYFHEQVKSTCDQFDTSYYPKFKAWADDYFYIRHRNETRGIGGIFYDRLSAKSDQEFDKILDFSLAIGRLFPQVYGYFMKKNSIIPYGEIEKSWQNLRRGRYVEFNLVWDAGTKFGLDTNGRTESILMSMPPLAEWTYMHQPSEGSNEAKTLSFLKKGIDWITVGK</sequence>
<evidence type="ECO:0000256" key="7">
    <source>
        <dbReference type="ARBA" id="ARBA00023244"/>
    </source>
</evidence>
<evidence type="ECO:0000256" key="2">
    <source>
        <dbReference type="ARBA" id="ARBA00010644"/>
    </source>
</evidence>
<proteinExistence type="inferred from homology"/>
<protein>
    <recommendedName>
        <fullName evidence="4">coproporphyrinogen oxidase</fullName>
        <ecNumber evidence="4">1.3.3.3</ecNumber>
    </recommendedName>
</protein>
<dbReference type="Gene3D" id="3.40.1500.10">
    <property type="entry name" value="Coproporphyrinogen III oxidase, aerobic"/>
    <property type="match status" value="1"/>
</dbReference>
<evidence type="ECO:0000256" key="3">
    <source>
        <dbReference type="ARBA" id="ARBA00011738"/>
    </source>
</evidence>
<dbReference type="NCBIfam" id="NF003727">
    <property type="entry name" value="PRK05330.1"/>
    <property type="match status" value="1"/>
</dbReference>
<dbReference type="OrthoDB" id="9777553at2"/>
<dbReference type="PATRIC" id="fig|1727163.4.peg.3000"/>
<accession>A0A142ER61</accession>
<reference evidence="8 9" key="2">
    <citation type="journal article" date="2016" name="Genome Announc.">
        <title>Complete Genome Sequence of Algoriphagus sp. Strain M8-2, Isolated from a Brackish Lake.</title>
        <authorList>
            <person name="Muraguchi Y."/>
            <person name="Kushimoto K."/>
            <person name="Ohtsubo Y."/>
            <person name="Suzuki T."/>
            <person name="Dohra H."/>
            <person name="Kimbara K."/>
            <person name="Shintani M."/>
        </authorList>
    </citation>
    <scope>NUCLEOTIDE SEQUENCE [LARGE SCALE GENOMIC DNA]</scope>
    <source>
        <strain evidence="8 9">M8-2</strain>
    </source>
</reference>
<evidence type="ECO:0000313" key="8">
    <source>
        <dbReference type="EMBL" id="AMQ57616.1"/>
    </source>
</evidence>
<evidence type="ECO:0000256" key="4">
    <source>
        <dbReference type="ARBA" id="ARBA00012869"/>
    </source>
</evidence>
<gene>
    <name evidence="8" type="ORF">AO498_14285</name>
</gene>
<dbReference type="InterPro" id="IPR036406">
    <property type="entry name" value="Coprogen_oxidase_aer_sf"/>
</dbReference>
<dbReference type="GO" id="GO:0004109">
    <property type="term" value="F:coproporphyrinogen oxidase activity"/>
    <property type="evidence" value="ECO:0007669"/>
    <property type="project" value="UniProtKB-EC"/>
</dbReference>
<organism evidence="8 9">
    <name type="scientific">Algoriphagus sanaruensis</name>
    <dbReference type="NCBI Taxonomy" id="1727163"/>
    <lineage>
        <taxon>Bacteria</taxon>
        <taxon>Pseudomonadati</taxon>
        <taxon>Bacteroidota</taxon>
        <taxon>Cytophagia</taxon>
        <taxon>Cytophagales</taxon>
        <taxon>Cyclobacteriaceae</taxon>
        <taxon>Algoriphagus</taxon>
    </lineage>
</organism>
<keyword evidence="5" id="KW-0560">Oxidoreductase</keyword>
<dbReference type="GO" id="GO:0006782">
    <property type="term" value="P:protoporphyrinogen IX biosynthetic process"/>
    <property type="evidence" value="ECO:0007669"/>
    <property type="project" value="TreeGrafter"/>
</dbReference>
<dbReference type="PANTHER" id="PTHR10755:SF0">
    <property type="entry name" value="OXYGEN-DEPENDENT COPROPORPHYRINOGEN-III OXIDASE, MITOCHONDRIAL"/>
    <property type="match status" value="1"/>
</dbReference>
<dbReference type="RefSeq" id="WP_067549108.1">
    <property type="nucleotide sequence ID" value="NZ_CP012836.1"/>
</dbReference>
<dbReference type="PRINTS" id="PR00073">
    <property type="entry name" value="COPRGNOXDASE"/>
</dbReference>
<dbReference type="KEGG" id="alm:AO498_14285"/>
<dbReference type="PIRSF" id="PIRSF000166">
    <property type="entry name" value="Coproporphyri_ox"/>
    <property type="match status" value="1"/>
</dbReference>
<dbReference type="AlphaFoldDB" id="A0A142ER61"/>
<keyword evidence="7" id="KW-0627">Porphyrin biosynthesis</keyword>
<dbReference type="GO" id="GO:0005737">
    <property type="term" value="C:cytoplasm"/>
    <property type="evidence" value="ECO:0007669"/>
    <property type="project" value="TreeGrafter"/>
</dbReference>
<dbReference type="Pfam" id="PF01218">
    <property type="entry name" value="Coprogen_oxidas"/>
    <property type="match status" value="1"/>
</dbReference>
<dbReference type="Proteomes" id="UP000073816">
    <property type="component" value="Chromosome"/>
</dbReference>
<keyword evidence="9" id="KW-1185">Reference proteome</keyword>
<evidence type="ECO:0000256" key="1">
    <source>
        <dbReference type="ARBA" id="ARBA00005168"/>
    </source>
</evidence>
<dbReference type="EC" id="1.3.3.3" evidence="4"/>
<reference evidence="9" key="1">
    <citation type="submission" date="2015-09" db="EMBL/GenBank/DDBJ databases">
        <title>Complete sequence of Algoriphagus sp. M8-2.</title>
        <authorList>
            <person name="Shintani M."/>
        </authorList>
    </citation>
    <scope>NUCLEOTIDE SEQUENCE [LARGE SCALE GENOMIC DNA]</scope>
    <source>
        <strain evidence="9">M8-2</strain>
    </source>
</reference>
<name>A0A142ER61_9BACT</name>
<comment type="subunit">
    <text evidence="3">Homodimer.</text>
</comment>
<comment type="similarity">
    <text evidence="2">Belongs to the aerobic coproporphyrinogen-III oxidase family.</text>
</comment>
<dbReference type="InterPro" id="IPR001260">
    <property type="entry name" value="Coprogen_oxidase_aer"/>
</dbReference>
<dbReference type="SUPFAM" id="SSF102886">
    <property type="entry name" value="Coproporphyrinogen III oxidase"/>
    <property type="match status" value="1"/>
</dbReference>
<evidence type="ECO:0000256" key="6">
    <source>
        <dbReference type="ARBA" id="ARBA00023133"/>
    </source>
</evidence>
<comment type="pathway">
    <text evidence="1">Porphyrin-containing compound metabolism; protoporphyrin-IX biosynthesis; protoporphyrinogen-IX from coproporphyrinogen-III (O2 route): step 1/1.</text>
</comment>
<dbReference type="STRING" id="1727163.AO498_14285"/>
<dbReference type="EMBL" id="CP012836">
    <property type="protein sequence ID" value="AMQ57616.1"/>
    <property type="molecule type" value="Genomic_DNA"/>
</dbReference>
<evidence type="ECO:0000313" key="9">
    <source>
        <dbReference type="Proteomes" id="UP000073816"/>
    </source>
</evidence>